<dbReference type="SUPFAM" id="SSF48371">
    <property type="entry name" value="ARM repeat"/>
    <property type="match status" value="1"/>
</dbReference>
<dbReference type="HOGENOM" id="CLU_301424_0_0_11"/>
<dbReference type="EMBL" id="CP001721">
    <property type="protein sequence ID" value="ACV51018.1"/>
    <property type="molecule type" value="Genomic_DNA"/>
</dbReference>
<dbReference type="eggNOG" id="COG5412">
    <property type="taxonomic scope" value="Bacteria"/>
</dbReference>
<protein>
    <submittedName>
        <fullName evidence="3">Phage tape measure protein</fullName>
    </submittedName>
</protein>
<dbReference type="STRING" id="521095.Apar_0588"/>
<feature type="domain" description="Tape measure protein N-terminal" evidence="2">
    <location>
        <begin position="81"/>
        <end position="276"/>
    </location>
</feature>
<accession>C8WA80</accession>
<evidence type="ECO:0000313" key="4">
    <source>
        <dbReference type="Proteomes" id="UP000000960"/>
    </source>
</evidence>
<gene>
    <name evidence="3" type="ordered locus">Apar_0588</name>
</gene>
<evidence type="ECO:0000256" key="1">
    <source>
        <dbReference type="SAM" id="Phobius"/>
    </source>
</evidence>
<organism evidence="3 4">
    <name type="scientific">Lancefieldella parvula (strain ATCC 33793 / DSM 20469 / CCUG 32760 / JCM 10300 / KCTC 3663 / VPI 0546 / 1246)</name>
    <name type="common">Atopobium parvulum</name>
    <dbReference type="NCBI Taxonomy" id="521095"/>
    <lineage>
        <taxon>Bacteria</taxon>
        <taxon>Bacillati</taxon>
        <taxon>Actinomycetota</taxon>
        <taxon>Coriobacteriia</taxon>
        <taxon>Coriobacteriales</taxon>
        <taxon>Atopobiaceae</taxon>
        <taxon>Lancefieldella</taxon>
    </lineage>
</organism>
<dbReference type="GeneID" id="84806113"/>
<feature type="transmembrane region" description="Helical" evidence="1">
    <location>
        <begin position="481"/>
        <end position="509"/>
    </location>
</feature>
<evidence type="ECO:0000313" key="3">
    <source>
        <dbReference type="EMBL" id="ACV51018.1"/>
    </source>
</evidence>
<name>C8WA80_LANP1</name>
<sequence>MAGTVVRGSVLLTPKFDNLGANVKRALGSGYKSAVSVHTNAGRQAAQNYAGGFGGATGAIMGVVSSITTRALDAISGSIASAVNRVDTIANFPKIMSSIGYSADDARATIQRLSDGIDGLPTSLDAIVGSVQKIAPVSGSLATATDVALAFNNALLAGGKSQEVMNSAFEQYSQMLSTGRVDMQSWKILAQAMPGQLNQIAKALLGANANQADLYKAMQSGTITFDQFNAAIVSLNNEGLPGYASFAEQAKISTESIGTAWTNVQNRINKAVAKIIDHIGQANIAGAINNFSSSFSGIADTIITYLDPVISTVGSFMNQLQNNGAITSFGNTLNALKDVFDSTIGLIGDLVTTFTGLDNSENASRSAADLLKAAVDGVKSAIEFARDAVQGLRDNLTVVAPVIVAVATALIAYETIKAVRSIADDFGLLKSAASLAFDAIKGGEGALSTLSIFGELAGEGGVLASIFGTISTAISGVGTSLLALVGSIPVIGWIVIAITAVVAVITWLWNTNEDFRNAVINIWNTICSAVSGAVSAIGEFLGGVLGGIVEGAKAVWSGLSGAVISAWDGIVTFFTVDLPNTFNQFVSFLSGIPAAIGAFFEALPGRILYGLTFAIVFVVAFFASVGAKISEFGATVIQRLISFFTVDIPNAILSFVQSVTTFFTVDVPNAFNQFVTFVQELPGRIQEALAEMLVNVVLWALDVYTQACEAGSNFLSGVSQFFSQLPGQIWSWLMGAIASVSSFVSNIASQAVSAGNGFLNGISSGFNSAISFISSIPGQITSFFAGCGSWLINSGRALLDGFAQGIRNAVSTVTNAASDALSAVRKLFPFSPAKKGPFSGHGYTTYSGRALMRDFAKGIKGSSSLAETEAMSALSSVHDVFNNARPLSFSAVADANTNGIYRAAFELDSRQQRANATTLADIYDFMRNGELGQVIDENSNNIGDRDFARAVQKAVRTNA</sequence>
<keyword evidence="1" id="KW-0812">Transmembrane</keyword>
<reference evidence="3 4" key="1">
    <citation type="journal article" date="2009" name="Stand. Genomic Sci.">
        <title>Complete genome sequence of Atopobium parvulum type strain (IPP 1246).</title>
        <authorList>
            <person name="Copeland A."/>
            <person name="Sikorski J."/>
            <person name="Lapidus A."/>
            <person name="Nolan M."/>
            <person name="Del Rio T.G."/>
            <person name="Lucas S."/>
            <person name="Chen F."/>
            <person name="Tice H."/>
            <person name="Pitluck S."/>
            <person name="Cheng J.F."/>
            <person name="Pukall R."/>
            <person name="Chertkov O."/>
            <person name="Brettin T."/>
            <person name="Han C."/>
            <person name="Detter J.C."/>
            <person name="Kuske C."/>
            <person name="Bruce D."/>
            <person name="Goodwin L."/>
            <person name="Ivanova N."/>
            <person name="Mavromatis K."/>
            <person name="Mikhailova N."/>
            <person name="Chen A."/>
            <person name="Palaniappan K."/>
            <person name="Chain P."/>
            <person name="Rohde M."/>
            <person name="Goker M."/>
            <person name="Bristow J."/>
            <person name="Eisen J.A."/>
            <person name="Markowitz V."/>
            <person name="Hugenholtz P."/>
            <person name="Kyrpides N.C."/>
            <person name="Klenk H.P."/>
            <person name="Detter J.C."/>
        </authorList>
    </citation>
    <scope>NUCLEOTIDE SEQUENCE [LARGE SCALE GENOMIC DNA]</scope>
    <source>
        <strain evidence="4">ATCC 33793 / DSM 20469 / CCUG 32760 / JCM 10300 / KCTC 3663 / VPI 0546 / 1246</strain>
    </source>
</reference>
<dbReference type="KEGG" id="apv:Apar_0588"/>
<dbReference type="NCBIfam" id="TIGR02675">
    <property type="entry name" value="tape_meas_nterm"/>
    <property type="match status" value="1"/>
</dbReference>
<keyword evidence="1" id="KW-0472">Membrane</keyword>
<feature type="transmembrane region" description="Helical" evidence="1">
    <location>
        <begin position="521"/>
        <end position="542"/>
    </location>
</feature>
<dbReference type="RefSeq" id="WP_012808675.1">
    <property type="nucleotide sequence ID" value="NC_013203.1"/>
</dbReference>
<keyword evidence="1" id="KW-1133">Transmembrane helix</keyword>
<dbReference type="eggNOG" id="COG0840">
    <property type="taxonomic scope" value="Bacteria"/>
</dbReference>
<dbReference type="Proteomes" id="UP000000960">
    <property type="component" value="Chromosome"/>
</dbReference>
<dbReference type="InterPro" id="IPR013491">
    <property type="entry name" value="Tape_meas_N"/>
</dbReference>
<dbReference type="OrthoDB" id="3196853at2"/>
<evidence type="ECO:0000259" key="2">
    <source>
        <dbReference type="Pfam" id="PF20155"/>
    </source>
</evidence>
<keyword evidence="4" id="KW-1185">Reference proteome</keyword>
<feature type="transmembrane region" description="Helical" evidence="1">
    <location>
        <begin position="607"/>
        <end position="627"/>
    </location>
</feature>
<feature type="transmembrane region" description="Helical" evidence="1">
    <location>
        <begin position="554"/>
        <end position="576"/>
    </location>
</feature>
<proteinExistence type="predicted"/>
<dbReference type="AlphaFoldDB" id="C8WA80"/>
<dbReference type="InterPro" id="IPR016024">
    <property type="entry name" value="ARM-type_fold"/>
</dbReference>
<dbReference type="Pfam" id="PF20155">
    <property type="entry name" value="TMP_3"/>
    <property type="match status" value="1"/>
</dbReference>
<feature type="transmembrane region" description="Helical" evidence="1">
    <location>
        <begin position="582"/>
        <end position="600"/>
    </location>
</feature>